<name>A0ABR5GFR0_9ENTR</name>
<keyword evidence="2" id="KW-1185">Reference proteome</keyword>
<dbReference type="EMBL" id="LEUS01000014">
    <property type="protein sequence ID" value="KLY36422.1"/>
    <property type="molecule type" value="Genomic_DNA"/>
</dbReference>
<feature type="non-terminal residue" evidence="1">
    <location>
        <position position="80"/>
    </location>
</feature>
<dbReference type="SUPFAM" id="SSF69279">
    <property type="entry name" value="Phage tail proteins"/>
    <property type="match status" value="1"/>
</dbReference>
<protein>
    <recommendedName>
        <fullName evidence="3">Type VI secretion system tip protein VgrG</fullName>
    </recommendedName>
</protein>
<dbReference type="Gene3D" id="2.30.110.50">
    <property type="match status" value="1"/>
</dbReference>
<organism evidence="1 2">
    <name type="scientific">Klebsiella michiganensis</name>
    <dbReference type="NCBI Taxonomy" id="1134687"/>
    <lineage>
        <taxon>Bacteria</taxon>
        <taxon>Pseudomonadati</taxon>
        <taxon>Pseudomonadota</taxon>
        <taxon>Gammaproteobacteria</taxon>
        <taxon>Enterobacterales</taxon>
        <taxon>Enterobacteriaceae</taxon>
        <taxon>Klebsiella/Raoultella group</taxon>
        <taxon>Klebsiella</taxon>
    </lineage>
</organism>
<evidence type="ECO:0000313" key="1">
    <source>
        <dbReference type="EMBL" id="KLY36422.1"/>
    </source>
</evidence>
<comment type="caution">
    <text evidence="1">The sequence shown here is derived from an EMBL/GenBank/DDBJ whole genome shotgun (WGS) entry which is preliminary data.</text>
</comment>
<gene>
    <name evidence="1" type="ORF">SK91_02256</name>
</gene>
<sequence>MSINPPIRFSHNHHQLSVKGCEAELDVLAFEGDEALSKPFRYRIEFTSTDHTISKEMMLLKVGSLTLQAPVDQGYGIKIQ</sequence>
<evidence type="ECO:0000313" key="2">
    <source>
        <dbReference type="Proteomes" id="UP000036305"/>
    </source>
</evidence>
<evidence type="ECO:0008006" key="3">
    <source>
        <dbReference type="Google" id="ProtNLM"/>
    </source>
</evidence>
<proteinExistence type="predicted"/>
<reference evidence="1 2" key="1">
    <citation type="submission" date="2015-06" db="EMBL/GenBank/DDBJ databases">
        <title>The Genome Sequence of None.</title>
        <authorList>
            <consortium name="The Broad Institute Genomics Platform"/>
            <consortium name="The Broad Institute Genome Sequencing Center for Infectious Disease"/>
            <person name="Earl A.M."/>
            <person name="Onderdonk A.B."/>
            <person name="Kirby J."/>
            <person name="Ferraro M.J."/>
            <person name="Huang S."/>
            <person name="Spencer M."/>
            <person name="Fodor A."/>
            <person name="Hooper D."/>
            <person name="Dekker J."/>
            <person name="O'Brien T."/>
            <person name="Quan V."/>
            <person name="Gombosev A."/>
            <person name="Delaney M."/>
            <person name="DuBois A."/>
            <person name="Ernst C."/>
            <person name="Kim D.S."/>
            <person name="Rossman W."/>
            <person name="Gohs F."/>
            <person name="Petruso H."/>
            <person name="Nozar T."/>
            <person name="Mougeot F."/>
            <person name="Manson-McGuire A."/>
            <person name="Young S."/>
            <person name="Abouelleil A."/>
            <person name="Cao P."/>
            <person name="Chapman S.B."/>
            <person name="Griggs A."/>
            <person name="Priest M."/>
            <person name="Shea T."/>
            <person name="Wortman I."/>
            <person name="Wortman J.R."/>
            <person name="Nusbaum C."/>
            <person name="Birren B."/>
        </authorList>
    </citation>
    <scope>NUCLEOTIDE SEQUENCE [LARGE SCALE GENOMIC DNA]</scope>
    <source>
        <strain evidence="1 2">MGH87</strain>
    </source>
</reference>
<accession>A0ABR5GFR0</accession>
<dbReference type="Proteomes" id="UP000036305">
    <property type="component" value="Unassembled WGS sequence"/>
</dbReference>